<dbReference type="RefSeq" id="WP_017984236.1">
    <property type="nucleotide sequence ID" value="NZ_AQUL01000001.1"/>
</dbReference>
<keyword evidence="1" id="KW-0560">Oxidoreductase</keyword>
<dbReference type="STRING" id="1068978.AMETH_5298"/>
<reference evidence="2 3" key="1">
    <citation type="submission" date="2014-07" db="EMBL/GenBank/DDBJ databases">
        <title>Whole Genome Sequence of the Amycolatopsis methanolica 239.</title>
        <authorList>
            <person name="Tang B."/>
        </authorList>
    </citation>
    <scope>NUCLEOTIDE SEQUENCE [LARGE SCALE GENOMIC DNA]</scope>
    <source>
        <strain evidence="2 3">239</strain>
    </source>
</reference>
<dbReference type="PANTHER" id="PTHR43539:SF78">
    <property type="entry name" value="FLAVIN-CONTAINING MONOOXYGENASE"/>
    <property type="match status" value="1"/>
</dbReference>
<evidence type="ECO:0000313" key="3">
    <source>
        <dbReference type="Proteomes" id="UP000062973"/>
    </source>
</evidence>
<sequence>MRFDTVVIGGGQAGLSAGYHLARDGRRFVILDAHERIGDSWRRHWDSLRLFSPARYDGLPGMRFPAPPASFPTRDEMADYLEAYANRFELPVRCGTRVERLSQEDGEFVVTAGGQRFEAANVVVASGVWGAPSIPAFAGELSPEICQMHSSEYRNPAQLRPGPVLVVGASHSGADIAYEVAREHPTILSGTDTGEIPFYFESHVASVALRVLWFAATRVLTVNRAVGRKLRAEVRGHGGPLIRVKKEDLRKAGVERVVDKTTGVRDGIPVLADGRVVEVANVVWCTGFRPDYGWIDLPVTGEDGYPEQERGVTSVPGLYFVGLPFLHSFSSMLVGGAGRDAEYVVRHLARRAPEVSAAGLTTLGMDHQAHGNLTEARRLYQRALRTLDR</sequence>
<dbReference type="AlphaFoldDB" id="A0A076N3K3"/>
<gene>
    <name evidence="2" type="ORF">AMETH_5298</name>
</gene>
<dbReference type="OrthoDB" id="9808049at2"/>
<dbReference type="PATRIC" id="fig|1068978.7.peg.5687"/>
<dbReference type="SUPFAM" id="SSF51905">
    <property type="entry name" value="FAD/NAD(P)-binding domain"/>
    <property type="match status" value="2"/>
</dbReference>
<dbReference type="InterPro" id="IPR050982">
    <property type="entry name" value="Auxin_biosynth/cation_transpt"/>
</dbReference>
<dbReference type="eggNOG" id="COG2072">
    <property type="taxonomic scope" value="Bacteria"/>
</dbReference>
<dbReference type="Pfam" id="PF13738">
    <property type="entry name" value="Pyr_redox_3"/>
    <property type="match status" value="1"/>
</dbReference>
<dbReference type="KEGG" id="amq:AMETH_5298"/>
<protein>
    <submittedName>
        <fullName evidence="2">Potassium uptake protein</fullName>
    </submittedName>
</protein>
<dbReference type="PRINTS" id="PR00469">
    <property type="entry name" value="PNDRDTASEII"/>
</dbReference>
<dbReference type="EMBL" id="CP009110">
    <property type="protein sequence ID" value="AIJ25390.1"/>
    <property type="molecule type" value="Genomic_DNA"/>
</dbReference>
<dbReference type="InterPro" id="IPR036188">
    <property type="entry name" value="FAD/NAD-bd_sf"/>
</dbReference>
<proteinExistence type="predicted"/>
<dbReference type="HOGENOM" id="CLU_006909_1_0_11"/>
<keyword evidence="3" id="KW-1185">Reference proteome</keyword>
<dbReference type="Gene3D" id="3.50.50.60">
    <property type="entry name" value="FAD/NAD(P)-binding domain"/>
    <property type="match status" value="1"/>
</dbReference>
<evidence type="ECO:0000256" key="1">
    <source>
        <dbReference type="ARBA" id="ARBA00023002"/>
    </source>
</evidence>
<organism evidence="2 3">
    <name type="scientific">Amycolatopsis methanolica 239</name>
    <dbReference type="NCBI Taxonomy" id="1068978"/>
    <lineage>
        <taxon>Bacteria</taxon>
        <taxon>Bacillati</taxon>
        <taxon>Actinomycetota</taxon>
        <taxon>Actinomycetes</taxon>
        <taxon>Pseudonocardiales</taxon>
        <taxon>Pseudonocardiaceae</taxon>
        <taxon>Amycolatopsis</taxon>
        <taxon>Amycolatopsis methanolica group</taxon>
    </lineage>
</organism>
<accession>A0A076N3K3</accession>
<evidence type="ECO:0000313" key="2">
    <source>
        <dbReference type="EMBL" id="AIJ25390.1"/>
    </source>
</evidence>
<name>A0A076N3K3_AMYME</name>
<dbReference type="GO" id="GO:0004497">
    <property type="term" value="F:monooxygenase activity"/>
    <property type="evidence" value="ECO:0007669"/>
    <property type="project" value="TreeGrafter"/>
</dbReference>
<dbReference type="Proteomes" id="UP000062973">
    <property type="component" value="Chromosome"/>
</dbReference>
<dbReference type="GO" id="GO:0050660">
    <property type="term" value="F:flavin adenine dinucleotide binding"/>
    <property type="evidence" value="ECO:0007669"/>
    <property type="project" value="TreeGrafter"/>
</dbReference>
<dbReference type="PANTHER" id="PTHR43539">
    <property type="entry name" value="FLAVIN-BINDING MONOOXYGENASE-LIKE PROTEIN (AFU_ORTHOLOGUE AFUA_4G09220)"/>
    <property type="match status" value="1"/>
</dbReference>